<dbReference type="Gene3D" id="3.30.559.30">
    <property type="entry name" value="Nonribosomal peptide synthetase, condensation domain"/>
    <property type="match status" value="1"/>
</dbReference>
<protein>
    <submittedName>
        <fullName evidence="1">Uncharacterized protein</fullName>
    </submittedName>
</protein>
<reference evidence="1 2" key="1">
    <citation type="submission" date="2018-12" db="EMBL/GenBank/DDBJ databases">
        <title>The whole draft genome of Aquabacterium sp. SJQ9.</title>
        <authorList>
            <person name="Sun L."/>
            <person name="Gao X."/>
            <person name="Chen W."/>
            <person name="Huang K."/>
        </authorList>
    </citation>
    <scope>NUCLEOTIDE SEQUENCE [LARGE SCALE GENOMIC DNA]</scope>
    <source>
        <strain evidence="1 2">SJQ9</strain>
    </source>
</reference>
<proteinExistence type="predicted"/>
<evidence type="ECO:0000313" key="1">
    <source>
        <dbReference type="EMBL" id="RRS02480.1"/>
    </source>
</evidence>
<dbReference type="OrthoDB" id="9149884at2"/>
<organism evidence="1 2">
    <name type="scientific">Aquabacterium soli</name>
    <dbReference type="NCBI Taxonomy" id="2493092"/>
    <lineage>
        <taxon>Bacteria</taxon>
        <taxon>Pseudomonadati</taxon>
        <taxon>Pseudomonadota</taxon>
        <taxon>Betaproteobacteria</taxon>
        <taxon>Burkholderiales</taxon>
        <taxon>Aquabacterium</taxon>
    </lineage>
</organism>
<dbReference type="EMBL" id="RSED01000022">
    <property type="protein sequence ID" value="RRS02480.1"/>
    <property type="molecule type" value="Genomic_DNA"/>
</dbReference>
<name>A0A426V6Q5_9BURK</name>
<evidence type="ECO:0000313" key="2">
    <source>
        <dbReference type="Proteomes" id="UP000269265"/>
    </source>
</evidence>
<sequence>MPSRRPLPPSSAPAVTLNRSEWLYAACDGPMGQLNQPYILRFDDPVSAEEVRQACRRMLSAFPRLRGVLEPTARRFQLRILPEDAQLEDLFKLAFRTEHIDLDDPVALRRWHELALNDPVPLQRGLGVRFQFVPHPTRPAMIWSAHHLLVDGRSIVMCLEALVKLLNGQAIPDLPLDNPSMLPAVLPAHWWQIPGRLLAAHRAQKAQQRERARYEIVRLPIKRSARYLSTGVQHHELGCLSKDLSKAAKARGGSGNSLLMAAMGTALLEQAGNRPGTAALVRVSVDLRRYFPEGTAPTMGNFVATLDLLLPQDVPEAERVRWIDARMREGMDRFTQRTMILPLLPYEWLGGIRTHDYTRLIMRGKRLDTLPHLSCHTTNIGSADAFNPEGARVRLSEIYPAVSGAAPLMVFVSVNGRQVMVCSHQRDEFEDQDMQALISRAQAVVTRWLAPLPVPASVPVSA</sequence>
<gene>
    <name evidence="1" type="ORF">EIP75_20640</name>
</gene>
<accession>A0A426V6Q5</accession>
<keyword evidence="2" id="KW-1185">Reference proteome</keyword>
<dbReference type="SUPFAM" id="SSF52777">
    <property type="entry name" value="CoA-dependent acyltransferases"/>
    <property type="match status" value="2"/>
</dbReference>
<dbReference type="Gene3D" id="3.30.559.10">
    <property type="entry name" value="Chloramphenicol acetyltransferase-like domain"/>
    <property type="match status" value="1"/>
</dbReference>
<dbReference type="Proteomes" id="UP000269265">
    <property type="component" value="Unassembled WGS sequence"/>
</dbReference>
<dbReference type="AlphaFoldDB" id="A0A426V6Q5"/>
<dbReference type="InterPro" id="IPR023213">
    <property type="entry name" value="CAT-like_dom_sf"/>
</dbReference>
<comment type="caution">
    <text evidence="1">The sequence shown here is derived from an EMBL/GenBank/DDBJ whole genome shotgun (WGS) entry which is preliminary data.</text>
</comment>
<dbReference type="RefSeq" id="WP_125245083.1">
    <property type="nucleotide sequence ID" value="NZ_RSED01000022.1"/>
</dbReference>